<keyword evidence="4 11" id="KW-1133">Transmembrane helix</keyword>
<dbReference type="Gene3D" id="1.20.1070.10">
    <property type="entry name" value="Rhodopsin 7-helix transmembrane proteins"/>
    <property type="match status" value="1"/>
</dbReference>
<dbReference type="PROSITE" id="PS50262">
    <property type="entry name" value="G_PROTEIN_RECEP_F1_2"/>
    <property type="match status" value="1"/>
</dbReference>
<feature type="transmembrane region" description="Helical" evidence="11">
    <location>
        <begin position="88"/>
        <end position="106"/>
    </location>
</feature>
<dbReference type="Pfam" id="PF00001">
    <property type="entry name" value="7tm_1"/>
    <property type="match status" value="1"/>
</dbReference>
<dbReference type="CDD" id="cd00637">
    <property type="entry name" value="7tm_classA_rhodopsin-like"/>
    <property type="match status" value="1"/>
</dbReference>
<evidence type="ECO:0000259" key="12">
    <source>
        <dbReference type="PROSITE" id="PS50262"/>
    </source>
</evidence>
<evidence type="ECO:0000256" key="10">
    <source>
        <dbReference type="SAM" id="MobiDB-lite"/>
    </source>
</evidence>
<dbReference type="EMBL" id="CALNXK010000018">
    <property type="protein sequence ID" value="CAH3105742.1"/>
    <property type="molecule type" value="Genomic_DNA"/>
</dbReference>
<keyword evidence="6 11" id="KW-0472">Membrane</keyword>
<evidence type="ECO:0000256" key="8">
    <source>
        <dbReference type="ARBA" id="ARBA00023180"/>
    </source>
</evidence>
<feature type="transmembrane region" description="Helical" evidence="11">
    <location>
        <begin position="127"/>
        <end position="150"/>
    </location>
</feature>
<keyword evidence="2" id="KW-1003">Cell membrane</keyword>
<feature type="transmembrane region" description="Helical" evidence="11">
    <location>
        <begin position="227"/>
        <end position="248"/>
    </location>
</feature>
<evidence type="ECO:0000256" key="1">
    <source>
        <dbReference type="ARBA" id="ARBA00004651"/>
    </source>
</evidence>
<name>A0ABN8NE58_9CNID</name>
<dbReference type="SMART" id="SM01381">
    <property type="entry name" value="7TM_GPCR_Srsx"/>
    <property type="match status" value="1"/>
</dbReference>
<evidence type="ECO:0000313" key="14">
    <source>
        <dbReference type="Proteomes" id="UP001159405"/>
    </source>
</evidence>
<keyword evidence="3 11" id="KW-0812">Transmembrane</keyword>
<comment type="caution">
    <text evidence="13">The sequence shown here is derived from an EMBL/GenBank/DDBJ whole genome shotgun (WGS) entry which is preliminary data.</text>
</comment>
<feature type="compositionally biased region" description="Basic and acidic residues" evidence="10">
    <location>
        <begin position="306"/>
        <end position="315"/>
    </location>
</feature>
<evidence type="ECO:0000256" key="2">
    <source>
        <dbReference type="ARBA" id="ARBA00022475"/>
    </source>
</evidence>
<feature type="domain" description="G-protein coupled receptors family 1 profile" evidence="12">
    <location>
        <begin position="26"/>
        <end position="278"/>
    </location>
</feature>
<dbReference type="InterPro" id="IPR017452">
    <property type="entry name" value="GPCR_Rhodpsn_7TM"/>
</dbReference>
<evidence type="ECO:0000256" key="4">
    <source>
        <dbReference type="ARBA" id="ARBA00022989"/>
    </source>
</evidence>
<evidence type="ECO:0000313" key="13">
    <source>
        <dbReference type="EMBL" id="CAH3105742.1"/>
    </source>
</evidence>
<feature type="transmembrane region" description="Helical" evidence="11">
    <location>
        <begin position="47"/>
        <end position="68"/>
    </location>
</feature>
<evidence type="ECO:0000256" key="7">
    <source>
        <dbReference type="ARBA" id="ARBA00023170"/>
    </source>
</evidence>
<evidence type="ECO:0000256" key="9">
    <source>
        <dbReference type="ARBA" id="ARBA00023224"/>
    </source>
</evidence>
<protein>
    <recommendedName>
        <fullName evidence="12">G-protein coupled receptors family 1 profile domain-containing protein</fullName>
    </recommendedName>
</protein>
<feature type="transmembrane region" description="Helical" evidence="11">
    <location>
        <begin position="17"/>
        <end position="35"/>
    </location>
</feature>
<dbReference type="PANTHER" id="PTHR24246">
    <property type="entry name" value="OLFACTORY RECEPTOR AND ADENOSINE RECEPTOR"/>
    <property type="match status" value="1"/>
</dbReference>
<dbReference type="PANTHER" id="PTHR24246:SF27">
    <property type="entry name" value="ADENOSINE RECEPTOR, ISOFORM A"/>
    <property type="match status" value="1"/>
</dbReference>
<evidence type="ECO:0000256" key="6">
    <source>
        <dbReference type="ARBA" id="ARBA00023136"/>
    </source>
</evidence>
<feature type="transmembrane region" description="Helical" evidence="11">
    <location>
        <begin position="260"/>
        <end position="280"/>
    </location>
</feature>
<feature type="region of interest" description="Disordered" evidence="10">
    <location>
        <begin position="306"/>
        <end position="338"/>
    </location>
</feature>
<feature type="transmembrane region" description="Helical" evidence="11">
    <location>
        <begin position="174"/>
        <end position="197"/>
    </location>
</feature>
<dbReference type="InterPro" id="IPR000276">
    <property type="entry name" value="GPCR_Rhodpsn"/>
</dbReference>
<keyword evidence="9" id="KW-0807">Transducer</keyword>
<dbReference type="Proteomes" id="UP001159405">
    <property type="component" value="Unassembled WGS sequence"/>
</dbReference>
<gene>
    <name evidence="13" type="ORF">PLOB_00013835</name>
</gene>
<dbReference type="SUPFAM" id="SSF81321">
    <property type="entry name" value="Family A G protein-coupled receptor-like"/>
    <property type="match status" value="1"/>
</dbReference>
<comment type="subcellular location">
    <subcellularLocation>
        <location evidence="1">Cell membrane</location>
        <topology evidence="1">Multi-pass membrane protein</topology>
    </subcellularLocation>
</comment>
<keyword evidence="7" id="KW-0675">Receptor</keyword>
<evidence type="ECO:0000256" key="3">
    <source>
        <dbReference type="ARBA" id="ARBA00022692"/>
    </source>
</evidence>
<reference evidence="13 14" key="1">
    <citation type="submission" date="2022-05" db="EMBL/GenBank/DDBJ databases">
        <authorList>
            <consortium name="Genoscope - CEA"/>
            <person name="William W."/>
        </authorList>
    </citation>
    <scope>NUCLEOTIDE SEQUENCE [LARGE SCALE GENOMIC DNA]</scope>
</reference>
<dbReference type="PRINTS" id="PR00237">
    <property type="entry name" value="GPCRRHODOPSN"/>
</dbReference>
<keyword evidence="8" id="KW-0325">Glycoprotein</keyword>
<sequence length="418" mass="46602">MASRTLASKILMTSLEVSLSLVSTIGNGSFIAIFARFKNLRSFPNILFVNLAAVDFLNAVINIPLHALNNVWEPSWMRGKTLVITLSSLHLEFTLLNMVSMFAIMLDRFGALYLDLKYYTWKTTRKAYAAVVIVWLICTVPVALSTIPLLQMDLEADKTFAESRGKVFQHRKNAVASTMAFFMAASTALGVLTGNTIHQKKKQRTRLNLPPPQVNSRLKQDIKATMTVALAVVTYFICYAPALALAIWKKEYGMHNDWVTFLVGFCTFISSASNPIIYVLRNKRYRDAIRQLVKDPFGSSPFKEMPAKIKQKEQSHPGPGMKKREGGEPGTCSGYGENLENEAGVIENASSHDMAQEDRIVKIAWELDEEESSCDQACQHGLEVVEADQQEDSLPAEEDCQEGCSKMAVIDNPQVTLM</sequence>
<accession>A0ABN8NE58</accession>
<proteinExistence type="predicted"/>
<keyword evidence="14" id="KW-1185">Reference proteome</keyword>
<evidence type="ECO:0000256" key="11">
    <source>
        <dbReference type="SAM" id="Phobius"/>
    </source>
</evidence>
<keyword evidence="5" id="KW-0297">G-protein coupled receptor</keyword>
<evidence type="ECO:0000256" key="5">
    <source>
        <dbReference type="ARBA" id="ARBA00023040"/>
    </source>
</evidence>
<organism evidence="13 14">
    <name type="scientific">Porites lobata</name>
    <dbReference type="NCBI Taxonomy" id="104759"/>
    <lineage>
        <taxon>Eukaryota</taxon>
        <taxon>Metazoa</taxon>
        <taxon>Cnidaria</taxon>
        <taxon>Anthozoa</taxon>
        <taxon>Hexacorallia</taxon>
        <taxon>Scleractinia</taxon>
        <taxon>Fungiina</taxon>
        <taxon>Poritidae</taxon>
        <taxon>Porites</taxon>
    </lineage>
</organism>